<keyword evidence="3" id="KW-1185">Reference proteome</keyword>
<sequence length="310" mass="35795">MTKKFLLYSAPFFILFGAFSLFEPWFYRNLFASTSIDRLEGKEFQIIAHKGASGLAPENTMAAFQKALDLGVDQIELDVRHTKDEEIIVFHDQRLDRVARDTLGNPVTGDVHDYTLEEIKQFDVGSWYDSHYSDQRIPTLKEVLDFINGQVTVLIEIKHMDHPHYDDFAEKLVEVVMSEDDGESWIILQSYEPEYLDIVHELDSLIQTKALIIGEDSAPLIAFYVETRIHMGRAKESNRMKAINPQWETLSPRRVFQMHAKGYQVHAYPVNTREDMIKMLNAGVDGIITDYPNVAIQLRNEIRRLGQETQ</sequence>
<dbReference type="Gene3D" id="3.20.20.190">
    <property type="entry name" value="Phosphatidylinositol (PI) phosphodiesterase"/>
    <property type="match status" value="1"/>
</dbReference>
<reference evidence="2 3" key="1">
    <citation type="submission" date="2017-06" db="EMBL/GenBank/DDBJ databases">
        <authorList>
            <person name="Kim H.J."/>
            <person name="Triplett B.A."/>
        </authorList>
    </citation>
    <scope>NUCLEOTIDE SEQUENCE [LARGE SCALE GENOMIC DNA]</scope>
    <source>
        <strain evidence="2 3">DSM 19307</strain>
    </source>
</reference>
<proteinExistence type="predicted"/>
<dbReference type="EMBL" id="FZPD01000003">
    <property type="protein sequence ID" value="SNT00500.1"/>
    <property type="molecule type" value="Genomic_DNA"/>
</dbReference>
<name>A0A239J3W3_EKHLU</name>
<dbReference type="InterPro" id="IPR017946">
    <property type="entry name" value="PLC-like_Pdiesterase_TIM-brl"/>
</dbReference>
<dbReference type="GO" id="GO:0006629">
    <property type="term" value="P:lipid metabolic process"/>
    <property type="evidence" value="ECO:0007669"/>
    <property type="project" value="InterPro"/>
</dbReference>
<dbReference type="SUPFAM" id="SSF51695">
    <property type="entry name" value="PLC-like phosphodiesterases"/>
    <property type="match status" value="1"/>
</dbReference>
<evidence type="ECO:0000313" key="2">
    <source>
        <dbReference type="EMBL" id="SNT00500.1"/>
    </source>
</evidence>
<feature type="domain" description="GP-PDE" evidence="1">
    <location>
        <begin position="44"/>
        <end position="299"/>
    </location>
</feature>
<dbReference type="PROSITE" id="PS50007">
    <property type="entry name" value="PIPLC_X_DOMAIN"/>
    <property type="match status" value="1"/>
</dbReference>
<evidence type="ECO:0000313" key="3">
    <source>
        <dbReference type="Proteomes" id="UP000198393"/>
    </source>
</evidence>
<dbReference type="PANTHER" id="PTHR46211:SF14">
    <property type="entry name" value="GLYCEROPHOSPHODIESTER PHOSPHODIESTERASE"/>
    <property type="match status" value="1"/>
</dbReference>
<organism evidence="2 3">
    <name type="scientific">Ekhidna lutea</name>
    <dbReference type="NCBI Taxonomy" id="447679"/>
    <lineage>
        <taxon>Bacteria</taxon>
        <taxon>Pseudomonadati</taxon>
        <taxon>Bacteroidota</taxon>
        <taxon>Cytophagia</taxon>
        <taxon>Cytophagales</taxon>
        <taxon>Reichenbachiellaceae</taxon>
        <taxon>Ekhidna</taxon>
    </lineage>
</organism>
<dbReference type="RefSeq" id="WP_089356692.1">
    <property type="nucleotide sequence ID" value="NZ_FZPD01000003.1"/>
</dbReference>
<dbReference type="AlphaFoldDB" id="A0A239J3W3"/>
<dbReference type="InterPro" id="IPR030395">
    <property type="entry name" value="GP_PDE_dom"/>
</dbReference>
<evidence type="ECO:0000259" key="1">
    <source>
        <dbReference type="PROSITE" id="PS51704"/>
    </source>
</evidence>
<dbReference type="PANTHER" id="PTHR46211">
    <property type="entry name" value="GLYCEROPHOSPHORYL DIESTER PHOSPHODIESTERASE"/>
    <property type="match status" value="1"/>
</dbReference>
<dbReference type="Proteomes" id="UP000198393">
    <property type="component" value="Unassembled WGS sequence"/>
</dbReference>
<accession>A0A239J3W3</accession>
<gene>
    <name evidence="2" type="ORF">SAMN05421640_1975</name>
</gene>
<protein>
    <submittedName>
        <fullName evidence="2">Glycerophosphoryl diester phosphodiesterase</fullName>
    </submittedName>
</protein>
<dbReference type="PROSITE" id="PS51704">
    <property type="entry name" value="GP_PDE"/>
    <property type="match status" value="1"/>
</dbReference>
<dbReference type="OrthoDB" id="384721at2"/>
<dbReference type="Pfam" id="PF03009">
    <property type="entry name" value="GDPD"/>
    <property type="match status" value="1"/>
</dbReference>
<dbReference type="GO" id="GO:0008081">
    <property type="term" value="F:phosphoric diester hydrolase activity"/>
    <property type="evidence" value="ECO:0007669"/>
    <property type="project" value="InterPro"/>
</dbReference>